<dbReference type="OrthoDB" id="341839at2759"/>
<sequence>MRKILYRLVFILWLLVLIQLISECISSGLDDKFGVDLKNNGINNERESNSKLEVPTYLIREYGYYFLNNNGFDLDSLVCESGEENLEYNYANFASRLVKATSKLLLNINLSNSVLDQLYGDIFSSVLDLEHLSSDYYYFLEIQNMYKHLRLFKDNKLIFNLEDLELEIKQSIDSMSEIISNLTEKNEQAKEEFCVNLYLIRFKGLKQVMVIVNELLSIIRGEKISKINERLDYSRFKEIFDLIVGNSEYLTSYMSIISEVNIKLEKTFLGCLDSIGNVDIPLFGGNNQDNQLLNMIPESFRASFGNDKYKRSAKYFGPALDDLVEKKTLYRMNCDLRISELKEFVKSKKIIVDGSLSISKTILQGLRSISINSEIITQRYAIFEDYSTSMRNSVSLLNKVAGQVNAEYLRGLILFFSEFQVQLQKRYQSLMHIFEFSKVNNSFQWWDRYFNLSVDESKLTEKKLFELSKILDNAVSSLNKVNYLESKVLSLLSLEPFSKSFRDDKMPNLEYFLELINNVQKNSKLNMLYNSNYVNNELFIDRADFDSSASVKNLSQYTRWRRQYDESCEKLKTYFDTIAMNEQVIDTLNKVDQLIYFEVKKYRKELGKLRENMNSVNILFTMITGYNSQYNSIIELIEHLMIGERHFEAYISNYLAMRNCMGDLNSDFSQLTSTVPSITGEIPEIQILMDSIKSKLLTSKNDLLKGFDESFNNQIIQSIESVFKTYLMAQIYFAGSLSQMLKSKKDPEMPFSSDDFNLLYNSIVRNESLLFKSKGIKPLILPENKLKERVSFLYSIFSSYIQQITNLKSYITQLNDNSIRGKSFHNGLTEFIKLLNSSLGAIKEKLFQMFEQGSLTKKVERVVLIGIEVFFLQLKLECEKLFDKLNILYESENLITRIAKGSSISLSERFIDRIKSISVLDNEPVEFEIEDKMASWDSHISSSNYPESIQLKKVKTKITHSNLDSGCTVAYLDRLESLKGPYDNTGVNIDEKYNVVVIHCIINNIPGETISDFLKRRANIKDSGSVVLPEYVAKHIDDEFYLHYLAVDFSLKNTVGTLHKLETQMNQLFILFPEFHIDYFLNLDIVIISGNKLMIDLNKDIIRIIFSSLVTYNSELNFDSACFFLYKSKVLVLEFPVDKNGKLTSIRAIGKYSGFGRETPVFLAVVDNYQEFQQDSSPLVKIQKELFQKDVSNYIPVYRNLAPLNNSHDSIREFAWIVSENSHLLYMLLLRSGIEKVRSTSEKIDLIYPVALEAQNELQIGLINAFVNSIAKRRNLNSQVFYDITKNKLFILNNSEQINTKSVEMSFSELTSEIQLFVNMNYFSTHILDIPIYESEMSQAIELYLSGSMPRFCSSRRNYLNNSIVLNINEHFSYRFMISYRLLISAIDPGIKLKVRNLPSQDALRKIFSFGKEFSLDFERLRFTYILPIMDINQAKISIIKKNMKLSLERMMMHTSYSQLEKFFLDIPSNSVRYNIAIPNTNKKSIIKNDEEIFQLNGRKYFVIRYSEDTVISALSIFVREILNGRINVIFAINGFDLKLLKPGDLPSDKDSIQIHLMKGVPIELVLNEHLVRIHAKNYEKENLQLVYDIMSIYQGFDLSIVTTDGEYYYFYLLCWDSNNRKPKHCSYIRVFRYLESNMFEKLKLYQISLNNNISFSAIAEEGEILSLDYIGLNVISRFGGSVLFKGDNYYELYYRSREYWDMCSFVQEFLKFSSDLHIKAINYDLRIKDVVFRPDFLECPIPKIPNLIQYNELPHFITLDNYHQESGFIFTLYNSIQYQILSVLINYFLSKKKLFIKHEGIEQVSAPKSILEILSYFKINLIKDSSVTFIFLNEISLKNTEIQSAKIVTNQIRSIIPNSEIIGINTRGERII</sequence>
<proteinExistence type="predicted"/>
<feature type="coiled-coil region" evidence="1">
    <location>
        <begin position="161"/>
        <end position="192"/>
    </location>
</feature>
<feature type="signal peptide" evidence="2">
    <location>
        <begin position="1"/>
        <end position="26"/>
    </location>
</feature>
<keyword evidence="1" id="KW-0175">Coiled coil</keyword>
<keyword evidence="2" id="KW-0732">Signal</keyword>
<gene>
    <name evidence="3" type="ORF">cubi_00635</name>
</gene>
<dbReference type="GeneID" id="39977427"/>
<name>A0A1J4MED5_9CRYT</name>
<protein>
    <submittedName>
        <fullName evidence="3">Uncharacterized protein</fullName>
    </submittedName>
</protein>
<evidence type="ECO:0000256" key="2">
    <source>
        <dbReference type="SAM" id="SignalP"/>
    </source>
</evidence>
<feature type="chain" id="PRO_5012814320" evidence="2">
    <location>
        <begin position="27"/>
        <end position="1873"/>
    </location>
</feature>
<accession>A0A1J4MED5</accession>
<evidence type="ECO:0000313" key="3">
    <source>
        <dbReference type="EMBL" id="OII71827.1"/>
    </source>
</evidence>
<dbReference type="RefSeq" id="XP_028873446.1">
    <property type="nucleotide sequence ID" value="XM_029017648.1"/>
</dbReference>
<dbReference type="VEuPathDB" id="CryptoDB:cubi_00635"/>
<evidence type="ECO:0000313" key="4">
    <source>
        <dbReference type="Proteomes" id="UP000186176"/>
    </source>
</evidence>
<organism evidence="3 4">
    <name type="scientific">Cryptosporidium ubiquitum</name>
    <dbReference type="NCBI Taxonomy" id="857276"/>
    <lineage>
        <taxon>Eukaryota</taxon>
        <taxon>Sar</taxon>
        <taxon>Alveolata</taxon>
        <taxon>Apicomplexa</taxon>
        <taxon>Conoidasida</taxon>
        <taxon>Coccidia</taxon>
        <taxon>Eucoccidiorida</taxon>
        <taxon>Eimeriorina</taxon>
        <taxon>Cryptosporidiidae</taxon>
        <taxon>Cryptosporidium</taxon>
    </lineage>
</organism>
<dbReference type="EMBL" id="LRBP01000027">
    <property type="protein sequence ID" value="OII71827.1"/>
    <property type="molecule type" value="Genomic_DNA"/>
</dbReference>
<dbReference type="Proteomes" id="UP000186176">
    <property type="component" value="Unassembled WGS sequence"/>
</dbReference>
<reference evidence="3 4" key="1">
    <citation type="submission" date="2016-10" db="EMBL/GenBank/DDBJ databases">
        <title>Reductive evolution of mitochondrial metabolism and differential evolution of invasion-related proteins in Cryptosporidium.</title>
        <authorList>
            <person name="Liu S."/>
            <person name="Roellig D.M."/>
            <person name="Guo Y."/>
            <person name="Li N."/>
            <person name="Frace M.A."/>
            <person name="Tang K."/>
            <person name="Zhang L."/>
            <person name="Feng Y."/>
            <person name="Xiao L."/>
        </authorList>
    </citation>
    <scope>NUCLEOTIDE SEQUENCE [LARGE SCALE GENOMIC DNA]</scope>
    <source>
        <strain evidence="3">39726</strain>
    </source>
</reference>
<comment type="caution">
    <text evidence="3">The sequence shown here is derived from an EMBL/GenBank/DDBJ whole genome shotgun (WGS) entry which is preliminary data.</text>
</comment>
<evidence type="ECO:0000256" key="1">
    <source>
        <dbReference type="SAM" id="Coils"/>
    </source>
</evidence>
<keyword evidence="4" id="KW-1185">Reference proteome</keyword>